<dbReference type="InterPro" id="IPR014044">
    <property type="entry name" value="CAP_dom"/>
</dbReference>
<organism evidence="5 6">
    <name type="scientific">Ceratina calcarata</name>
    <dbReference type="NCBI Taxonomy" id="156304"/>
    <lineage>
        <taxon>Eukaryota</taxon>
        <taxon>Metazoa</taxon>
        <taxon>Ecdysozoa</taxon>
        <taxon>Arthropoda</taxon>
        <taxon>Hexapoda</taxon>
        <taxon>Insecta</taxon>
        <taxon>Pterygota</taxon>
        <taxon>Neoptera</taxon>
        <taxon>Endopterygota</taxon>
        <taxon>Hymenoptera</taxon>
        <taxon>Apocrita</taxon>
        <taxon>Aculeata</taxon>
        <taxon>Apoidea</taxon>
        <taxon>Anthophila</taxon>
        <taxon>Apidae</taxon>
        <taxon>Ceratina</taxon>
        <taxon>Zadontomerus</taxon>
    </lineage>
</organism>
<reference evidence="6" key="1">
    <citation type="submission" date="2025-08" db="UniProtKB">
        <authorList>
            <consortium name="RefSeq"/>
        </authorList>
    </citation>
    <scope>IDENTIFICATION</scope>
    <source>
        <tissue evidence="6">Whole body</tissue>
    </source>
</reference>
<dbReference type="SMART" id="SM00198">
    <property type="entry name" value="SCP"/>
    <property type="match status" value="1"/>
</dbReference>
<feature type="compositionally biased region" description="Acidic residues" evidence="3">
    <location>
        <begin position="436"/>
        <end position="446"/>
    </location>
</feature>
<evidence type="ECO:0000256" key="3">
    <source>
        <dbReference type="SAM" id="MobiDB-lite"/>
    </source>
</evidence>
<feature type="domain" description="SCP" evidence="4">
    <location>
        <begin position="1"/>
        <end position="78"/>
    </location>
</feature>
<gene>
    <name evidence="6" type="primary">LOC108623446</name>
</gene>
<dbReference type="Proteomes" id="UP000694925">
    <property type="component" value="Unplaced"/>
</dbReference>
<protein>
    <submittedName>
        <fullName evidence="6">Uncharacterized protein LOC108623446 isoform X1</fullName>
    </submittedName>
</protein>
<evidence type="ECO:0000313" key="5">
    <source>
        <dbReference type="Proteomes" id="UP000694925"/>
    </source>
</evidence>
<dbReference type="InterPro" id="IPR001283">
    <property type="entry name" value="CRISP-related"/>
</dbReference>
<sequence length="550" mass="62307">MHVMRKSNMYDNFGTISRYHEGKYFKYGEKDPRSLEGVRHFTQLVWKDSKQLGVGKAEDDIGKIYVVCFYQPPGNVAGEFAENVQQPIKEETESVSPEKEIEIQTLPAKPETVRSMERIYAVPSEKLRVWSIWLTKVGELADEWQRWLRAHIDLIIRLAIELQGIEKKSVTELEKKEETVAAVTQVTQVTQTTQVTKVTQDGVNEIQVEEASSLREESVEPVFSEAALDEDAADIFAEDSEITLTMEPSDATIYMELPEKPKDIAAEPSLLTAADVSDLEDVVHVWPLGTPWIHLGQEDEVYEEPFERLPIPRTEQEMREFVKKFTHEATIYRSYYKHWEDVAKQATNEVGCRMVMATWIVQGKDTTGKVKQQPCPRPMGMTRSRATLKSKKSVVSAKSKKSAISARSKAMSKKSEQIAESEAASTPTPESPTETETSEPSEEDPFASESVATVKSVAVKASKIEEPKIESIESIEIQVDDVVRDCARAAEPIPYHFYVRAEPDIDIAIEHDDEVVIPEDTDRERIVGDYRRLFFNLFDKPCKGGKPWIA</sequence>
<dbReference type="PROSITE" id="PS01009">
    <property type="entry name" value="CRISP_1"/>
    <property type="match status" value="1"/>
</dbReference>
<feature type="compositionally biased region" description="Low complexity" evidence="3">
    <location>
        <begin position="393"/>
        <end position="409"/>
    </location>
</feature>
<dbReference type="AlphaFoldDB" id="A0AAJ7RZC9"/>
<evidence type="ECO:0000259" key="4">
    <source>
        <dbReference type="SMART" id="SM00198"/>
    </source>
</evidence>
<keyword evidence="5" id="KW-1185">Reference proteome</keyword>
<dbReference type="PANTHER" id="PTHR10334">
    <property type="entry name" value="CYSTEINE-RICH SECRETORY PROTEIN-RELATED"/>
    <property type="match status" value="1"/>
</dbReference>
<dbReference type="Gene3D" id="3.40.33.10">
    <property type="entry name" value="CAP"/>
    <property type="match status" value="1"/>
</dbReference>
<evidence type="ECO:0000313" key="6">
    <source>
        <dbReference type="RefSeq" id="XP_026668085.1"/>
    </source>
</evidence>
<comment type="subcellular location">
    <subcellularLocation>
        <location evidence="1">Secreted</location>
    </subcellularLocation>
</comment>
<dbReference type="RefSeq" id="XP_026668085.1">
    <property type="nucleotide sequence ID" value="XM_026812284.1"/>
</dbReference>
<dbReference type="InterPro" id="IPR035940">
    <property type="entry name" value="CAP_sf"/>
</dbReference>
<accession>A0AAJ7RZC9</accession>
<dbReference type="GO" id="GO:0005576">
    <property type="term" value="C:extracellular region"/>
    <property type="evidence" value="ECO:0007669"/>
    <property type="project" value="UniProtKB-SubCell"/>
</dbReference>
<dbReference type="KEGG" id="ccal:108623446"/>
<proteinExistence type="predicted"/>
<name>A0AAJ7RZC9_9HYME</name>
<evidence type="ECO:0000256" key="2">
    <source>
        <dbReference type="ARBA" id="ARBA00022525"/>
    </source>
</evidence>
<dbReference type="InterPro" id="IPR018244">
    <property type="entry name" value="Allrgn_V5/Tpx1_CS"/>
</dbReference>
<keyword evidence="2" id="KW-0964">Secreted</keyword>
<feature type="region of interest" description="Disordered" evidence="3">
    <location>
        <begin position="367"/>
        <end position="450"/>
    </location>
</feature>
<evidence type="ECO:0000256" key="1">
    <source>
        <dbReference type="ARBA" id="ARBA00004613"/>
    </source>
</evidence>
<dbReference type="SUPFAM" id="SSF55797">
    <property type="entry name" value="PR-1-like"/>
    <property type="match status" value="1"/>
</dbReference>
<dbReference type="GeneID" id="108623446"/>
<feature type="compositionally biased region" description="Low complexity" evidence="3">
    <location>
        <begin position="420"/>
        <end position="435"/>
    </location>
</feature>